<comment type="caution">
    <text evidence="1">The sequence shown here is derived from an EMBL/GenBank/DDBJ whole genome shotgun (WGS) entry which is preliminary data.</text>
</comment>
<organism evidence="1 2">
    <name type="scientific">Scomber scombrus</name>
    <name type="common">Atlantic mackerel</name>
    <name type="synonym">Scomber vernalis</name>
    <dbReference type="NCBI Taxonomy" id="13677"/>
    <lineage>
        <taxon>Eukaryota</taxon>
        <taxon>Metazoa</taxon>
        <taxon>Chordata</taxon>
        <taxon>Craniata</taxon>
        <taxon>Vertebrata</taxon>
        <taxon>Euteleostomi</taxon>
        <taxon>Actinopterygii</taxon>
        <taxon>Neopterygii</taxon>
        <taxon>Teleostei</taxon>
        <taxon>Neoteleostei</taxon>
        <taxon>Acanthomorphata</taxon>
        <taxon>Pelagiaria</taxon>
        <taxon>Scombriformes</taxon>
        <taxon>Scombridae</taxon>
        <taxon>Scomber</taxon>
    </lineage>
</organism>
<dbReference type="EMBL" id="CAWUFR010000948">
    <property type="protein sequence ID" value="CAK6982085.1"/>
    <property type="molecule type" value="Genomic_DNA"/>
</dbReference>
<keyword evidence="2" id="KW-1185">Reference proteome</keyword>
<reference evidence="1 2" key="1">
    <citation type="submission" date="2024-01" db="EMBL/GenBank/DDBJ databases">
        <authorList>
            <person name="Alioto T."/>
            <person name="Alioto T."/>
            <person name="Gomez Garrido J."/>
        </authorList>
    </citation>
    <scope>NUCLEOTIDE SEQUENCE [LARGE SCALE GENOMIC DNA]</scope>
</reference>
<dbReference type="PANTHER" id="PTHR31751">
    <property type="entry name" value="SI:CH211-108C17.2-RELATED-RELATED"/>
    <property type="match status" value="1"/>
</dbReference>
<proteinExistence type="predicted"/>
<evidence type="ECO:0000313" key="1">
    <source>
        <dbReference type="EMBL" id="CAK6982085.1"/>
    </source>
</evidence>
<sequence length="283" mass="33511">MSGSWTIQDTDPVERNSCHHAMADGRMDSPGFCAQYCTYTIMENYTKEILSIVNIDKRETQRSSVIMEKEGFIRSFNKLCQEVKLAEWNKDICNHFWYCCKMAENDEFFDMWIGLLHHVTGEHEWSLDACQHGPLEEEREKEWLGKGSLAHEVLSEIVLSERWLKEVHKYLHFSKRFSFSPPVYEARILLAGLDYNHHVHRPPKRIPDGSIEYCKLYNKKSRKWSLYTIKQEKDYSYIPDLQRAIIRKRCPQDVVTHVNMESCLVYQLQPPRSYWRHKSAGGR</sequence>
<evidence type="ECO:0000313" key="2">
    <source>
        <dbReference type="Proteomes" id="UP001314229"/>
    </source>
</evidence>
<feature type="non-terminal residue" evidence="1">
    <location>
        <position position="283"/>
    </location>
</feature>
<dbReference type="Proteomes" id="UP001314229">
    <property type="component" value="Unassembled WGS sequence"/>
</dbReference>
<gene>
    <name evidence="1" type="ORF">FSCOSCO3_A017769</name>
</gene>
<name>A0AAV1QFY4_SCOSC</name>
<accession>A0AAV1QFY4</accession>
<protein>
    <submittedName>
        <fullName evidence="1">PREDICTED: uncharacterized protein LOC106529025, partial</fullName>
    </submittedName>
</protein>
<dbReference type="PANTHER" id="PTHR31751:SF7">
    <property type="entry name" value="THAP-TYPE DOMAIN-CONTAINING PROTEIN"/>
    <property type="match status" value="1"/>
</dbReference>
<dbReference type="AlphaFoldDB" id="A0AAV1QFY4"/>